<name>A0A9P6DN52_9AGAM</name>
<organism evidence="4 5">
    <name type="scientific">Hydnum rufescens UP504</name>
    <dbReference type="NCBI Taxonomy" id="1448309"/>
    <lineage>
        <taxon>Eukaryota</taxon>
        <taxon>Fungi</taxon>
        <taxon>Dikarya</taxon>
        <taxon>Basidiomycota</taxon>
        <taxon>Agaricomycotina</taxon>
        <taxon>Agaricomycetes</taxon>
        <taxon>Cantharellales</taxon>
        <taxon>Hydnaceae</taxon>
        <taxon>Hydnum</taxon>
    </lineage>
</organism>
<dbReference type="AlphaFoldDB" id="A0A9P6DN52"/>
<evidence type="ECO:0000259" key="3">
    <source>
        <dbReference type="Pfam" id="PF13359"/>
    </source>
</evidence>
<dbReference type="OrthoDB" id="3233403at2759"/>
<feature type="non-terminal residue" evidence="4">
    <location>
        <position position="1"/>
    </location>
</feature>
<feature type="non-terminal residue" evidence="4">
    <location>
        <position position="86"/>
    </location>
</feature>
<keyword evidence="5" id="KW-1185">Reference proteome</keyword>
<reference evidence="4" key="1">
    <citation type="journal article" date="2020" name="Nat. Commun.">
        <title>Large-scale genome sequencing of mycorrhizal fungi provides insights into the early evolution of symbiotic traits.</title>
        <authorList>
            <person name="Miyauchi S."/>
            <person name="Kiss E."/>
            <person name="Kuo A."/>
            <person name="Drula E."/>
            <person name="Kohler A."/>
            <person name="Sanchez-Garcia M."/>
            <person name="Morin E."/>
            <person name="Andreopoulos B."/>
            <person name="Barry K.W."/>
            <person name="Bonito G."/>
            <person name="Buee M."/>
            <person name="Carver A."/>
            <person name="Chen C."/>
            <person name="Cichocki N."/>
            <person name="Clum A."/>
            <person name="Culley D."/>
            <person name="Crous P.W."/>
            <person name="Fauchery L."/>
            <person name="Girlanda M."/>
            <person name="Hayes R.D."/>
            <person name="Keri Z."/>
            <person name="LaButti K."/>
            <person name="Lipzen A."/>
            <person name="Lombard V."/>
            <person name="Magnuson J."/>
            <person name="Maillard F."/>
            <person name="Murat C."/>
            <person name="Nolan M."/>
            <person name="Ohm R.A."/>
            <person name="Pangilinan J."/>
            <person name="Pereira M.F."/>
            <person name="Perotto S."/>
            <person name="Peter M."/>
            <person name="Pfister S."/>
            <person name="Riley R."/>
            <person name="Sitrit Y."/>
            <person name="Stielow J.B."/>
            <person name="Szollosi G."/>
            <person name="Zifcakova L."/>
            <person name="Stursova M."/>
            <person name="Spatafora J.W."/>
            <person name="Tedersoo L."/>
            <person name="Vaario L.M."/>
            <person name="Yamada A."/>
            <person name="Yan M."/>
            <person name="Wang P."/>
            <person name="Xu J."/>
            <person name="Bruns T."/>
            <person name="Baldrian P."/>
            <person name="Vilgalys R."/>
            <person name="Dunand C."/>
            <person name="Henrissat B."/>
            <person name="Grigoriev I.V."/>
            <person name="Hibbett D."/>
            <person name="Nagy L.G."/>
            <person name="Martin F.M."/>
        </authorList>
    </citation>
    <scope>NUCLEOTIDE SEQUENCE</scope>
    <source>
        <strain evidence="4">UP504</strain>
    </source>
</reference>
<dbReference type="Proteomes" id="UP000886523">
    <property type="component" value="Unassembled WGS sequence"/>
</dbReference>
<dbReference type="EMBL" id="MU129245">
    <property type="protein sequence ID" value="KAF9504265.1"/>
    <property type="molecule type" value="Genomic_DNA"/>
</dbReference>
<proteinExistence type="predicted"/>
<protein>
    <recommendedName>
        <fullName evidence="3">DDE Tnp4 domain-containing protein</fullName>
    </recommendedName>
</protein>
<feature type="domain" description="DDE Tnp4" evidence="3">
    <location>
        <begin position="18"/>
        <end position="71"/>
    </location>
</feature>
<comment type="cofactor">
    <cofactor evidence="1">
        <name>a divalent metal cation</name>
        <dbReference type="ChEBI" id="CHEBI:60240"/>
    </cofactor>
</comment>
<keyword evidence="2" id="KW-0479">Metal-binding</keyword>
<gene>
    <name evidence="4" type="ORF">BS47DRAFT_1246577</name>
</gene>
<sequence>YTIRSFDESELCTGGECHDHTAFNKVHASARIIVEHSFSDLKGRFPALKWLAGWDIHQMYHAMEALMILANIFRMLQDSPHEIPNF</sequence>
<evidence type="ECO:0000256" key="2">
    <source>
        <dbReference type="ARBA" id="ARBA00022723"/>
    </source>
</evidence>
<evidence type="ECO:0000313" key="4">
    <source>
        <dbReference type="EMBL" id="KAF9504265.1"/>
    </source>
</evidence>
<dbReference type="InterPro" id="IPR027806">
    <property type="entry name" value="HARBI1_dom"/>
</dbReference>
<evidence type="ECO:0000313" key="5">
    <source>
        <dbReference type="Proteomes" id="UP000886523"/>
    </source>
</evidence>
<evidence type="ECO:0000256" key="1">
    <source>
        <dbReference type="ARBA" id="ARBA00001968"/>
    </source>
</evidence>
<accession>A0A9P6DN52</accession>
<dbReference type="Pfam" id="PF13359">
    <property type="entry name" value="DDE_Tnp_4"/>
    <property type="match status" value="1"/>
</dbReference>
<comment type="caution">
    <text evidence="4">The sequence shown here is derived from an EMBL/GenBank/DDBJ whole genome shotgun (WGS) entry which is preliminary data.</text>
</comment>
<dbReference type="GO" id="GO:0046872">
    <property type="term" value="F:metal ion binding"/>
    <property type="evidence" value="ECO:0007669"/>
    <property type="project" value="UniProtKB-KW"/>
</dbReference>